<proteinExistence type="predicted"/>
<dbReference type="GO" id="GO:0003676">
    <property type="term" value="F:nucleic acid binding"/>
    <property type="evidence" value="ECO:0007669"/>
    <property type="project" value="InterPro"/>
</dbReference>
<dbReference type="PANTHER" id="PTHR33116:SF86">
    <property type="entry name" value="REVERSE TRANSCRIPTASE DOMAIN-CONTAINING PROTEIN"/>
    <property type="match status" value="1"/>
</dbReference>
<keyword evidence="3" id="KW-0548">Nucleotidyltransferase</keyword>
<dbReference type="OrthoDB" id="1099106at2759"/>
<name>A0A5B6WY10_9ROSI</name>
<feature type="domain" description="RNase H type-1" evidence="1">
    <location>
        <begin position="503"/>
        <end position="591"/>
    </location>
</feature>
<keyword evidence="3" id="KW-0695">RNA-directed DNA polymerase</keyword>
<evidence type="ECO:0000259" key="2">
    <source>
        <dbReference type="Pfam" id="PF13966"/>
    </source>
</evidence>
<organism evidence="3 4">
    <name type="scientific">Gossypium australe</name>
    <dbReference type="NCBI Taxonomy" id="47621"/>
    <lineage>
        <taxon>Eukaryota</taxon>
        <taxon>Viridiplantae</taxon>
        <taxon>Streptophyta</taxon>
        <taxon>Embryophyta</taxon>
        <taxon>Tracheophyta</taxon>
        <taxon>Spermatophyta</taxon>
        <taxon>Magnoliopsida</taxon>
        <taxon>eudicotyledons</taxon>
        <taxon>Gunneridae</taxon>
        <taxon>Pentapetalae</taxon>
        <taxon>rosids</taxon>
        <taxon>malvids</taxon>
        <taxon>Malvales</taxon>
        <taxon>Malvaceae</taxon>
        <taxon>Malvoideae</taxon>
        <taxon>Gossypium</taxon>
    </lineage>
</organism>
<dbReference type="InterPro" id="IPR044730">
    <property type="entry name" value="RNase_H-like_dom_plant"/>
</dbReference>
<dbReference type="InterPro" id="IPR026960">
    <property type="entry name" value="RVT-Znf"/>
</dbReference>
<evidence type="ECO:0000313" key="4">
    <source>
        <dbReference type="Proteomes" id="UP000325315"/>
    </source>
</evidence>
<dbReference type="CDD" id="cd06222">
    <property type="entry name" value="RNase_H_like"/>
    <property type="match status" value="1"/>
</dbReference>
<gene>
    <name evidence="3" type="ORF">EPI10_030654</name>
</gene>
<protein>
    <submittedName>
        <fullName evidence="3">Reverse transcriptase</fullName>
    </submittedName>
</protein>
<reference evidence="4" key="1">
    <citation type="journal article" date="2019" name="Plant Biotechnol. J.">
        <title>Genome sequencing of the Australian wild diploid species Gossypium australe highlights disease resistance and delayed gland morphogenesis.</title>
        <authorList>
            <person name="Cai Y."/>
            <person name="Cai X."/>
            <person name="Wang Q."/>
            <person name="Wang P."/>
            <person name="Zhang Y."/>
            <person name="Cai C."/>
            <person name="Xu Y."/>
            <person name="Wang K."/>
            <person name="Zhou Z."/>
            <person name="Wang C."/>
            <person name="Geng S."/>
            <person name="Li B."/>
            <person name="Dong Q."/>
            <person name="Hou Y."/>
            <person name="Wang H."/>
            <person name="Ai P."/>
            <person name="Liu Z."/>
            <person name="Yi F."/>
            <person name="Sun M."/>
            <person name="An G."/>
            <person name="Cheng J."/>
            <person name="Zhang Y."/>
            <person name="Shi Q."/>
            <person name="Xie Y."/>
            <person name="Shi X."/>
            <person name="Chang Y."/>
            <person name="Huang F."/>
            <person name="Chen Y."/>
            <person name="Hong S."/>
            <person name="Mi L."/>
            <person name="Sun Q."/>
            <person name="Zhang L."/>
            <person name="Zhou B."/>
            <person name="Peng R."/>
            <person name="Zhang X."/>
            <person name="Liu F."/>
        </authorList>
    </citation>
    <scope>NUCLEOTIDE SEQUENCE [LARGE SCALE GENOMIC DNA]</scope>
    <source>
        <strain evidence="4">cv. PA1801</strain>
    </source>
</reference>
<dbReference type="InterPro" id="IPR002156">
    <property type="entry name" value="RNaseH_domain"/>
</dbReference>
<evidence type="ECO:0000313" key="3">
    <source>
        <dbReference type="EMBL" id="KAA3486780.1"/>
    </source>
</evidence>
<evidence type="ECO:0000259" key="1">
    <source>
        <dbReference type="Pfam" id="PF13456"/>
    </source>
</evidence>
<dbReference type="Proteomes" id="UP000325315">
    <property type="component" value="Unassembled WGS sequence"/>
</dbReference>
<accession>A0A5B6WY10</accession>
<keyword evidence="4" id="KW-1185">Reference proteome</keyword>
<dbReference type="Pfam" id="PF13966">
    <property type="entry name" value="zf-RVT"/>
    <property type="match status" value="1"/>
</dbReference>
<feature type="domain" description="Reverse transcriptase zinc-binding" evidence="2">
    <location>
        <begin position="330"/>
        <end position="424"/>
    </location>
</feature>
<comment type="caution">
    <text evidence="3">The sequence shown here is derived from an EMBL/GenBank/DDBJ whole genome shotgun (WGS) entry which is preliminary data.</text>
</comment>
<dbReference type="PANTHER" id="PTHR33116">
    <property type="entry name" value="REVERSE TRANSCRIPTASE ZINC-BINDING DOMAIN-CONTAINING PROTEIN-RELATED-RELATED"/>
    <property type="match status" value="1"/>
</dbReference>
<dbReference type="GO" id="GO:0004523">
    <property type="term" value="F:RNA-DNA hybrid ribonuclease activity"/>
    <property type="evidence" value="ECO:0007669"/>
    <property type="project" value="InterPro"/>
</dbReference>
<keyword evidence="3" id="KW-0808">Transferase</keyword>
<sequence length="591" mass="67875">MRLAMKESLIKGAKASKRGPTISYLLFADDCILFGEATNKGARLLKGILKEYEECSSQCVNFNKSTIFYSSNTSEENKGEISAILGVRPPIDMEKYLGLPNVVGRRKKESFQNLKEKVHFRIKGWSNRFLSQGGKEVFIKSVLQTILAYAMSCFLLPNSLCGELERIIANFWWQKAHGKKGIHWCQWQLMCRPKDEGGICFRSWRIQNNPNSLVAQVLKAKYFLNEDFLNLRLGNNCSFTWKSICAVKGVLTDGLCWKVGRGSEISVLNDVWIPIIILLAKLIDESSRKWKEELIGSTFTEDVAVKILCIPLAKEPHDDILAWSESLGEFTVRSAYKLLQGIEIDPRAYVLQTDYRKFYKKLWLLNLPSKIKVTAWKISWNYLPIRFNMHHRKLSNNTICPRCGKEVETMNHLFRECPISKSVWEELSFSEFLKASHMEFIRIFCCALWAIWGERNKRIHEKVSRSGKEIANFIDSYILELNGIEVKIPKVPPEVKRWKHPPVGIVARDREGTVLLSYSVIHQQVASVFDAEAIACRIATQIDIDMQWPKLVIEGDALSIIKKCRIRSKDKSMIGAYIHSIQQLLAKIKRC</sequence>
<dbReference type="GO" id="GO:0003964">
    <property type="term" value="F:RNA-directed DNA polymerase activity"/>
    <property type="evidence" value="ECO:0007669"/>
    <property type="project" value="UniProtKB-KW"/>
</dbReference>
<dbReference type="AlphaFoldDB" id="A0A5B6WY10"/>
<dbReference type="Pfam" id="PF13456">
    <property type="entry name" value="RVT_3"/>
    <property type="match status" value="1"/>
</dbReference>
<dbReference type="EMBL" id="SMMG02000001">
    <property type="protein sequence ID" value="KAA3486780.1"/>
    <property type="molecule type" value="Genomic_DNA"/>
</dbReference>